<feature type="domain" description="ATPase AAA-type core" evidence="1">
    <location>
        <begin position="762"/>
        <end position="844"/>
    </location>
</feature>
<gene>
    <name evidence="2" type="ORF">IQ16_07321</name>
</gene>
<dbReference type="InterPro" id="IPR027417">
    <property type="entry name" value="P-loop_NTPase"/>
</dbReference>
<evidence type="ECO:0000313" key="2">
    <source>
        <dbReference type="EMBL" id="TWI60969.1"/>
    </source>
</evidence>
<comment type="caution">
    <text evidence="2">The sequence shown here is derived from an EMBL/GenBank/DDBJ whole genome shotgun (WGS) entry which is preliminary data.</text>
</comment>
<protein>
    <submittedName>
        <fullName evidence="2">Putative AbiEii toxin of type IV toxin-antitoxin system</fullName>
    </submittedName>
</protein>
<sequence>MSIANYRRILQFKADGRLANISMMFPNVEFRITPKTRDGRAINIHLLISPDDPNHENEIDNALGRLSIEFNHRTYSCQHAQLIALGKAVKPEIASDTAALREGVNQFKVEFDKFRAWLKDEGWLRRNSIVAIAVGSNDGASGIQHDDGFKAFREELYRFSDTIFSGNPADREYWLGKTYEGQAISVYGSPKPCIHGSDAHALEKLLKPDNNRFCWIKADLTFEGLRQVIYEPEDRVWIGEEPPTLHDKSRTLAAVKLSGTDWFGTVTYPFNPGLVAVIGQKGMGKSAINDLIAYAAGSWQDGDRDSFIDRARQHIKGMSIGLIWGDGREAIVDVSAKGAASDKNEVRYLSQKFVERLCADHAASGELTREIEAVIFSYLSPTETLNASNFHDLREKRTAGIVAEQRRLQEELRRLHRQISDLYSRRLSIPGRRAKEASLMKEREGVVSQVPPSASDEEAKIAIELQTERDASATLIDLVGTEREKVLRLDQLQGRITAFQGDMDRFWNGITPELKALGIPEDRWSDFKPRFANDPTGPINRRNAELQAEIDRLEGDPTNPTVGTLRFHQARVKQLSDLTTADEAKRKRIVELQNRIAALDIDLRRVRNEIDTIEGSESEQLASLRAQRRSTYYSYFDTLEKERTVLAQLYEPLQQHLSLGEQQERHLDFAIRLSVDLDGWIEKGIRLFNQRKRLPYPTLDDMTAAASEHLEPAWRSGSHSDLEAGLDKFLAPYGEAGATVGDYLKPSQTAVEFFDWLYSTDHISLTYGLSYNGTPLENLSPGTKGIVLLILYLAMDQKDTRPLLIDQPEENLDNESIYSLLASYFRRAKLRRQILLITHNPNLVVNTDAEQVIVAQCVKENGGLPSFSYAAGALEDCADTQSTRQQVCRILEGGAAAFQKRERRYSLDN</sequence>
<accession>A0A562QW19</accession>
<dbReference type="OrthoDB" id="9791620at2"/>
<dbReference type="EMBL" id="VLLA01000028">
    <property type="protein sequence ID" value="TWI60969.1"/>
    <property type="molecule type" value="Genomic_DNA"/>
</dbReference>
<dbReference type="GO" id="GO:0005524">
    <property type="term" value="F:ATP binding"/>
    <property type="evidence" value="ECO:0007669"/>
    <property type="project" value="InterPro"/>
</dbReference>
<dbReference type="Proteomes" id="UP000316291">
    <property type="component" value="Unassembled WGS sequence"/>
</dbReference>
<proteinExistence type="predicted"/>
<dbReference type="InterPro" id="IPR003959">
    <property type="entry name" value="ATPase_AAA_core"/>
</dbReference>
<keyword evidence="3" id="KW-1185">Reference proteome</keyword>
<dbReference type="AlphaFoldDB" id="A0A562QW19"/>
<dbReference type="InterPro" id="IPR054787">
    <property type="entry name" value="TrlF_ATPase"/>
</dbReference>
<organism evidence="2 3">
    <name type="scientific">Bradyrhizobium huanghuaihaiense</name>
    <dbReference type="NCBI Taxonomy" id="990078"/>
    <lineage>
        <taxon>Bacteria</taxon>
        <taxon>Pseudomonadati</taxon>
        <taxon>Pseudomonadota</taxon>
        <taxon>Alphaproteobacteria</taxon>
        <taxon>Hyphomicrobiales</taxon>
        <taxon>Nitrobacteraceae</taxon>
        <taxon>Bradyrhizobium</taxon>
    </lineage>
</organism>
<dbReference type="NCBIfam" id="NF045780">
    <property type="entry name" value="TrlF_fam_ATP"/>
    <property type="match status" value="1"/>
</dbReference>
<dbReference type="Gene3D" id="3.40.50.300">
    <property type="entry name" value="P-loop containing nucleotide triphosphate hydrolases"/>
    <property type="match status" value="2"/>
</dbReference>
<evidence type="ECO:0000313" key="3">
    <source>
        <dbReference type="Proteomes" id="UP000316291"/>
    </source>
</evidence>
<dbReference type="GO" id="GO:0016887">
    <property type="term" value="F:ATP hydrolysis activity"/>
    <property type="evidence" value="ECO:0007669"/>
    <property type="project" value="InterPro"/>
</dbReference>
<dbReference type="SUPFAM" id="SSF52540">
    <property type="entry name" value="P-loop containing nucleoside triphosphate hydrolases"/>
    <property type="match status" value="1"/>
</dbReference>
<dbReference type="Pfam" id="PF13304">
    <property type="entry name" value="AAA_21"/>
    <property type="match status" value="1"/>
</dbReference>
<name>A0A562QW19_9BRAD</name>
<reference evidence="2 3" key="1">
    <citation type="journal article" date="2015" name="Stand. Genomic Sci.">
        <title>Genomic Encyclopedia of Bacterial and Archaeal Type Strains, Phase III: the genomes of soil and plant-associated and newly described type strains.</title>
        <authorList>
            <person name="Whitman W.B."/>
            <person name="Woyke T."/>
            <person name="Klenk H.P."/>
            <person name="Zhou Y."/>
            <person name="Lilburn T.G."/>
            <person name="Beck B.J."/>
            <person name="De Vos P."/>
            <person name="Vandamme P."/>
            <person name="Eisen J.A."/>
            <person name="Garrity G."/>
            <person name="Hugenholtz P."/>
            <person name="Kyrpides N.C."/>
        </authorList>
    </citation>
    <scope>NUCLEOTIDE SEQUENCE [LARGE SCALE GENOMIC DNA]</scope>
    <source>
        <strain evidence="2 3">CGMCC 1.10948</strain>
    </source>
</reference>
<evidence type="ECO:0000259" key="1">
    <source>
        <dbReference type="Pfam" id="PF13304"/>
    </source>
</evidence>